<dbReference type="PROSITE" id="PS50113">
    <property type="entry name" value="PAC"/>
    <property type="match status" value="2"/>
</dbReference>
<dbReference type="Pfam" id="PF01590">
    <property type="entry name" value="GAF"/>
    <property type="match status" value="1"/>
</dbReference>
<accession>A0ABX0G8M1</accession>
<dbReference type="NCBIfam" id="TIGR00229">
    <property type="entry name" value="sensory_box"/>
    <property type="match status" value="2"/>
</dbReference>
<dbReference type="Pfam" id="PF13188">
    <property type="entry name" value="PAS_8"/>
    <property type="match status" value="2"/>
</dbReference>
<organism evidence="11 12">
    <name type="scientific">Rhodobacter calidifons</name>
    <dbReference type="NCBI Taxonomy" id="2715277"/>
    <lineage>
        <taxon>Bacteria</taxon>
        <taxon>Pseudomonadati</taxon>
        <taxon>Pseudomonadota</taxon>
        <taxon>Alphaproteobacteria</taxon>
        <taxon>Rhodobacterales</taxon>
        <taxon>Rhodobacter group</taxon>
        <taxon>Rhodobacter</taxon>
    </lineage>
</organism>
<evidence type="ECO:0000259" key="8">
    <source>
        <dbReference type="PROSITE" id="PS50110"/>
    </source>
</evidence>
<dbReference type="CDD" id="cd00130">
    <property type="entry name" value="PAS"/>
    <property type="match status" value="3"/>
</dbReference>
<feature type="domain" description="Response regulatory" evidence="8">
    <location>
        <begin position="1198"/>
        <end position="1317"/>
    </location>
</feature>
<evidence type="ECO:0000256" key="2">
    <source>
        <dbReference type="ARBA" id="ARBA00012438"/>
    </source>
</evidence>
<dbReference type="SUPFAM" id="SSF55785">
    <property type="entry name" value="PYP-like sensor domain (PAS domain)"/>
    <property type="match status" value="5"/>
</dbReference>
<dbReference type="EMBL" id="JAANHS010000007">
    <property type="protein sequence ID" value="NHB77208.1"/>
    <property type="molecule type" value="Genomic_DNA"/>
</dbReference>
<dbReference type="Proteomes" id="UP001515660">
    <property type="component" value="Unassembled WGS sequence"/>
</dbReference>
<feature type="domain" description="PAC" evidence="10">
    <location>
        <begin position="757"/>
        <end position="810"/>
    </location>
</feature>
<evidence type="ECO:0000256" key="3">
    <source>
        <dbReference type="ARBA" id="ARBA00022553"/>
    </source>
</evidence>
<dbReference type="InterPro" id="IPR029016">
    <property type="entry name" value="GAF-like_dom_sf"/>
</dbReference>
<evidence type="ECO:0000259" key="10">
    <source>
        <dbReference type="PROSITE" id="PS50113"/>
    </source>
</evidence>
<dbReference type="Pfam" id="PF12860">
    <property type="entry name" value="PAS_7"/>
    <property type="match status" value="1"/>
</dbReference>
<proteinExistence type="predicted"/>
<dbReference type="PANTHER" id="PTHR43047">
    <property type="entry name" value="TWO-COMPONENT HISTIDINE PROTEIN KINASE"/>
    <property type="match status" value="1"/>
</dbReference>
<dbReference type="InterPro" id="IPR000700">
    <property type="entry name" value="PAS-assoc_C"/>
</dbReference>
<dbReference type="SUPFAM" id="SSF55874">
    <property type="entry name" value="ATPase domain of HSP90 chaperone/DNA topoisomerase II/histidine kinase"/>
    <property type="match status" value="1"/>
</dbReference>
<dbReference type="SMART" id="SM00086">
    <property type="entry name" value="PAC"/>
    <property type="match status" value="5"/>
</dbReference>
<feature type="domain" description="PAC" evidence="10">
    <location>
        <begin position="633"/>
        <end position="686"/>
    </location>
</feature>
<dbReference type="InterPro" id="IPR005467">
    <property type="entry name" value="His_kinase_dom"/>
</dbReference>
<feature type="domain" description="Histidine kinase" evidence="7">
    <location>
        <begin position="960"/>
        <end position="1178"/>
    </location>
</feature>
<keyword evidence="12" id="KW-1185">Reference proteome</keyword>
<dbReference type="CDD" id="cd17546">
    <property type="entry name" value="REC_hyHK_CKI1_RcsC-like"/>
    <property type="match status" value="1"/>
</dbReference>
<dbReference type="Pfam" id="PF08447">
    <property type="entry name" value="PAS_3"/>
    <property type="match status" value="2"/>
</dbReference>
<evidence type="ECO:0000259" key="9">
    <source>
        <dbReference type="PROSITE" id="PS50112"/>
    </source>
</evidence>
<dbReference type="InterPro" id="IPR035965">
    <property type="entry name" value="PAS-like_dom_sf"/>
</dbReference>
<dbReference type="PROSITE" id="PS50110">
    <property type="entry name" value="RESPONSE_REGULATORY"/>
    <property type="match status" value="1"/>
</dbReference>
<dbReference type="Pfam" id="PF00072">
    <property type="entry name" value="Response_reg"/>
    <property type="match status" value="1"/>
</dbReference>
<dbReference type="InterPro" id="IPR001610">
    <property type="entry name" value="PAC"/>
</dbReference>
<dbReference type="PROSITE" id="PS50109">
    <property type="entry name" value="HIS_KIN"/>
    <property type="match status" value="1"/>
</dbReference>
<dbReference type="Gene3D" id="3.30.450.40">
    <property type="match status" value="1"/>
</dbReference>
<keyword evidence="3 6" id="KW-0597">Phosphoprotein</keyword>
<evidence type="ECO:0000256" key="6">
    <source>
        <dbReference type="PROSITE-ProRule" id="PRU00169"/>
    </source>
</evidence>
<dbReference type="SUPFAM" id="SSF47384">
    <property type="entry name" value="Homodimeric domain of signal transducing histidine kinase"/>
    <property type="match status" value="1"/>
</dbReference>
<dbReference type="InterPro" id="IPR003018">
    <property type="entry name" value="GAF"/>
</dbReference>
<dbReference type="PROSITE" id="PS50112">
    <property type="entry name" value="PAS"/>
    <property type="match status" value="2"/>
</dbReference>
<dbReference type="InterPro" id="IPR011006">
    <property type="entry name" value="CheY-like_superfamily"/>
</dbReference>
<dbReference type="CDD" id="cd00082">
    <property type="entry name" value="HisKA"/>
    <property type="match status" value="1"/>
</dbReference>
<comment type="catalytic activity">
    <reaction evidence="1">
        <text>ATP + protein L-histidine = ADP + protein N-phospho-L-histidine.</text>
        <dbReference type="EC" id="2.7.13.3"/>
    </reaction>
</comment>
<dbReference type="InterPro" id="IPR000014">
    <property type="entry name" value="PAS"/>
</dbReference>
<feature type="domain" description="PAS" evidence="9">
    <location>
        <begin position="811"/>
        <end position="847"/>
    </location>
</feature>
<dbReference type="PANTHER" id="PTHR43047:SF64">
    <property type="entry name" value="HISTIDINE KINASE CONTAINING CHEY-HOMOLOGOUS RECEIVER DOMAIN AND PAS DOMAIN-RELATED"/>
    <property type="match status" value="1"/>
</dbReference>
<sequence>MTAEPARIEFRVVELMNRLLDVTPENLDAEIDSVLAALGQAGDFARTFVFRYEEASGYSNTHEWVRPGVKALKPAMQRQAGALLPCWHEQFMAGKTVMVADVDDLPPGSAERCFLEGIGVRSSLMVPLMDGARLFGLIGFDSACPNRTWLEDGVFLLTSIGRAVSSVLLRIEAATAEAAMRSHLSATLHALPDLVIELSGSGQIVACHSDKLPWLANLVRAGIGRPLGEILPEPLAGVLGELVATPPPDHAAVTRRVGRSTLVAPHRYEVSVARLAPSGAPGGPNLLAVIRDISVADRSSEMLSFRESQFTAFFEMSPHAILVNDLDTALVLDGNRAFREIFGVDPQVGRDVDVRRILPPESAWVIEDSIAALKATSSYGPVEAQFRRIDGTVFPAIVRCFLSVDPNGRRLVWSLIEDVTEVRAKEAALQAESRALAATKVRLLAAIEALDDGFAIFDAEDRLVLWNTPYVRVFNRIADLICEGALYDDLLRAAIDRGVFGEAGERDDANLQRRLDRPLTEIWDNEDKLADGRLIWVRERATPARETVGLYEDVTARRLADLRLQQVVDGGEIAVWDWDAGQGFSAINDRWGAMLGLDQTVSLDALVDLIHPEDRTAVATVQRAVFLEGRDDFSLRCRMRHANGGWVWLLTRGRIALRAADGSPRRISGITLDVSTQAEAEQRLSQVIDGTKVGTWEHDLRTGVTLVSDRWAEILGYEAVEINPLPLSGWLGMLHPDDARDLIAHEREAFAAGQWQVEHEVRLRHKQGHWVWVLTRAQVSEWDDAGRPVRTSGINLDISPAKALESALARERDTLARVMEASVSGIVVVDEKGGVVFTNAAAARVLGRAVSAGDNLLTLLDAAAVRGLEGEPLDPAELPVARALAGDPGMHELRHRLTWPSGASRCVAATSARLVAVGTDHAVVCTFTDITDEMEAEARLRAAMTAAETANRAKSDFLAAMSHEIRTPLNGVLGMATVLAGRLSDPTEQAMVRVISDSGEHLLGVINDILDLAKIEAGRVVLDPWPIRLSEVLFRVTALHQLAADEKGIRLQARCVGGAADEVRLGDEKRLIQILHNLIGNALKFTDSGEIRVEIDCSDREVIQMRVRDTGIGMSQAEIARAFDEFSQGMGGSRRSHVGTGLGLPIVRRLARLMGGDVALSSVEGQGVTARVWLKCPVLERGSARGRDQTALRLPGLRVLAAEDNATNRIILQSMLQALGVEAVIVEDGAEALARFNGSAFDAVLLDIAMPVMDGIETLDALNDLARSLGRPLPRAIAVTANVMTHQVEEYLAHGFSAVVAKPIRLEMLGEALERSMSLADPSKDAG</sequence>
<dbReference type="RefSeq" id="WP_166403237.1">
    <property type="nucleotide sequence ID" value="NZ_JAANHS010000007.1"/>
</dbReference>
<gene>
    <name evidence="11" type="ORF">G8O29_10710</name>
</gene>
<dbReference type="Pfam" id="PF00512">
    <property type="entry name" value="HisKA"/>
    <property type="match status" value="1"/>
</dbReference>
<dbReference type="EC" id="2.7.13.3" evidence="2"/>
<dbReference type="SMART" id="SM00387">
    <property type="entry name" value="HATPase_c"/>
    <property type="match status" value="1"/>
</dbReference>
<comment type="caution">
    <text evidence="11">The sequence shown here is derived from an EMBL/GenBank/DDBJ whole genome shotgun (WGS) entry which is preliminary data.</text>
</comment>
<dbReference type="SUPFAM" id="SSF52172">
    <property type="entry name" value="CheY-like"/>
    <property type="match status" value="1"/>
</dbReference>
<feature type="modified residue" description="4-aspartylphosphate" evidence="6">
    <location>
        <position position="1247"/>
    </location>
</feature>
<dbReference type="InterPro" id="IPR003661">
    <property type="entry name" value="HisK_dim/P_dom"/>
</dbReference>
<protein>
    <recommendedName>
        <fullName evidence="2">histidine kinase</fullName>
        <ecNumber evidence="2">2.7.13.3</ecNumber>
    </recommendedName>
</protein>
<dbReference type="PRINTS" id="PR00344">
    <property type="entry name" value="BCTRLSENSOR"/>
</dbReference>
<dbReference type="InterPro" id="IPR036097">
    <property type="entry name" value="HisK_dim/P_sf"/>
</dbReference>
<dbReference type="Gene3D" id="3.30.450.20">
    <property type="entry name" value="PAS domain"/>
    <property type="match status" value="5"/>
</dbReference>
<keyword evidence="5" id="KW-0418">Kinase</keyword>
<reference evidence="11 12" key="1">
    <citation type="journal article" date="2022" name="Microorganisms">
        <title>Genome Sequence and Characterization of a Xanthorhodopsin-Containing, Aerobic Anoxygenic Phototrophic Rhodobacter Species, Isolated from Mesophilic Conditions at Yellowstone National Park.</title>
        <authorList>
            <person name="Kyndt J.A."/>
            <person name="Robertson S."/>
            <person name="Shoffstall I.B."/>
            <person name="Ramaley R.F."/>
            <person name="Meyer T.E."/>
        </authorList>
    </citation>
    <scope>NUCLEOTIDE SEQUENCE [LARGE SCALE GENOMIC DNA]</scope>
    <source>
        <strain evidence="11 12">M37P</strain>
    </source>
</reference>
<feature type="domain" description="PAS" evidence="9">
    <location>
        <begin position="680"/>
        <end position="753"/>
    </location>
</feature>
<dbReference type="SMART" id="SM00448">
    <property type="entry name" value="REC"/>
    <property type="match status" value="1"/>
</dbReference>
<dbReference type="SMART" id="SM00065">
    <property type="entry name" value="GAF"/>
    <property type="match status" value="1"/>
</dbReference>
<dbReference type="InterPro" id="IPR036890">
    <property type="entry name" value="HATPase_C_sf"/>
</dbReference>
<dbReference type="SMART" id="SM00091">
    <property type="entry name" value="PAS"/>
    <property type="match status" value="6"/>
</dbReference>
<dbReference type="InterPro" id="IPR013655">
    <property type="entry name" value="PAS_fold_3"/>
</dbReference>
<dbReference type="CDD" id="cd16922">
    <property type="entry name" value="HATPase_EvgS-ArcB-TorS-like"/>
    <property type="match status" value="1"/>
</dbReference>
<evidence type="ECO:0000256" key="1">
    <source>
        <dbReference type="ARBA" id="ARBA00000085"/>
    </source>
</evidence>
<dbReference type="InterPro" id="IPR004358">
    <property type="entry name" value="Sig_transdc_His_kin-like_C"/>
</dbReference>
<keyword evidence="4" id="KW-0808">Transferase</keyword>
<evidence type="ECO:0000259" key="7">
    <source>
        <dbReference type="PROSITE" id="PS50109"/>
    </source>
</evidence>
<evidence type="ECO:0000313" key="12">
    <source>
        <dbReference type="Proteomes" id="UP001515660"/>
    </source>
</evidence>
<dbReference type="Gene3D" id="1.10.287.130">
    <property type="match status" value="1"/>
</dbReference>
<dbReference type="Gene3D" id="3.40.50.2300">
    <property type="match status" value="1"/>
</dbReference>
<dbReference type="SUPFAM" id="SSF55781">
    <property type="entry name" value="GAF domain-like"/>
    <property type="match status" value="1"/>
</dbReference>
<dbReference type="InterPro" id="IPR003594">
    <property type="entry name" value="HATPase_dom"/>
</dbReference>
<dbReference type="SMART" id="SM00388">
    <property type="entry name" value="HisKA"/>
    <property type="match status" value="1"/>
</dbReference>
<evidence type="ECO:0000313" key="11">
    <source>
        <dbReference type="EMBL" id="NHB77208.1"/>
    </source>
</evidence>
<evidence type="ECO:0000256" key="5">
    <source>
        <dbReference type="ARBA" id="ARBA00022777"/>
    </source>
</evidence>
<name>A0ABX0G8M1_9RHOB</name>
<dbReference type="Pfam" id="PF02518">
    <property type="entry name" value="HATPase_c"/>
    <property type="match status" value="1"/>
</dbReference>
<evidence type="ECO:0000256" key="4">
    <source>
        <dbReference type="ARBA" id="ARBA00022679"/>
    </source>
</evidence>
<dbReference type="InterPro" id="IPR001789">
    <property type="entry name" value="Sig_transdc_resp-reg_receiver"/>
</dbReference>
<dbReference type="Gene3D" id="3.30.565.10">
    <property type="entry name" value="Histidine kinase-like ATPase, C-terminal domain"/>
    <property type="match status" value="1"/>
</dbReference>